<dbReference type="NCBIfam" id="NF002362">
    <property type="entry name" value="PRK01343.1"/>
    <property type="match status" value="1"/>
</dbReference>
<keyword evidence="1 3" id="KW-0479">Metal-binding</keyword>
<comment type="subunit">
    <text evidence="3">Interacts with GyrB.</text>
</comment>
<evidence type="ECO:0000256" key="3">
    <source>
        <dbReference type="HAMAP-Rule" id="MF_00649"/>
    </source>
</evidence>
<dbReference type="AlphaFoldDB" id="A0A4R6RG67"/>
<feature type="binding site" evidence="3">
    <location>
        <position position="30"/>
    </location>
    <ligand>
        <name>Zn(2+)</name>
        <dbReference type="ChEBI" id="CHEBI:29105"/>
    </ligand>
</feature>
<dbReference type="RefSeq" id="WP_126541113.1">
    <property type="nucleotide sequence ID" value="NZ_BSPM01000004.1"/>
</dbReference>
<reference evidence="4 5" key="1">
    <citation type="submission" date="2019-03" db="EMBL/GenBank/DDBJ databases">
        <title>Genomic Encyclopedia of Type Strains, Phase IV (KMG-IV): sequencing the most valuable type-strain genomes for metagenomic binning, comparative biology and taxonomic classification.</title>
        <authorList>
            <person name="Goeker M."/>
        </authorList>
    </citation>
    <scope>NUCLEOTIDE SEQUENCE [LARGE SCALE GENOMIC DNA]</scope>
    <source>
        <strain evidence="4 5">DSM 102969</strain>
    </source>
</reference>
<dbReference type="GO" id="GO:0006355">
    <property type="term" value="P:regulation of DNA-templated transcription"/>
    <property type="evidence" value="ECO:0007669"/>
    <property type="project" value="InterPro"/>
</dbReference>
<dbReference type="Pfam" id="PF03884">
    <property type="entry name" value="YacG"/>
    <property type="match status" value="1"/>
</dbReference>
<dbReference type="HAMAP" id="MF_00649">
    <property type="entry name" value="DNA_gyrase_inhibitor_YacG"/>
    <property type="match status" value="1"/>
</dbReference>
<dbReference type="Gene3D" id="3.30.50.10">
    <property type="entry name" value="Erythroid Transcription Factor GATA-1, subunit A"/>
    <property type="match status" value="1"/>
</dbReference>
<dbReference type="Proteomes" id="UP000294547">
    <property type="component" value="Unassembled WGS sequence"/>
</dbReference>
<feature type="binding site" evidence="3">
    <location>
        <position position="26"/>
    </location>
    <ligand>
        <name>Zn(2+)</name>
        <dbReference type="ChEBI" id="CHEBI:29105"/>
    </ligand>
</feature>
<keyword evidence="2 3" id="KW-0862">Zinc</keyword>
<dbReference type="PANTHER" id="PTHR36150:SF1">
    <property type="entry name" value="DNA GYRASE INHIBITOR YACG"/>
    <property type="match status" value="1"/>
</dbReference>
<dbReference type="InterPro" id="IPR013088">
    <property type="entry name" value="Znf_NHR/GATA"/>
</dbReference>
<name>A0A4R6RG67_9HYPH</name>
<dbReference type="OrthoDB" id="9809663at2"/>
<feature type="binding site" evidence="3">
    <location>
        <position position="11"/>
    </location>
    <ligand>
        <name>Zn(2+)</name>
        <dbReference type="ChEBI" id="CHEBI:29105"/>
    </ligand>
</feature>
<organism evidence="4 5">
    <name type="scientific">Oharaeibacter diazotrophicus</name>
    <dbReference type="NCBI Taxonomy" id="1920512"/>
    <lineage>
        <taxon>Bacteria</taxon>
        <taxon>Pseudomonadati</taxon>
        <taxon>Pseudomonadota</taxon>
        <taxon>Alphaproteobacteria</taxon>
        <taxon>Hyphomicrobiales</taxon>
        <taxon>Pleomorphomonadaceae</taxon>
        <taxon>Oharaeibacter</taxon>
    </lineage>
</organism>
<gene>
    <name evidence="3" type="primary">yacG</name>
    <name evidence="4" type="ORF">EDD54_2101</name>
</gene>
<evidence type="ECO:0000256" key="2">
    <source>
        <dbReference type="ARBA" id="ARBA00022833"/>
    </source>
</evidence>
<comment type="cofactor">
    <cofactor evidence="3">
        <name>Zn(2+)</name>
        <dbReference type="ChEBI" id="CHEBI:29105"/>
    </cofactor>
    <text evidence="3">Binds 1 zinc ion.</text>
</comment>
<keyword evidence="5" id="KW-1185">Reference proteome</keyword>
<accession>A0A4R6RG67</accession>
<protein>
    <recommendedName>
        <fullName evidence="3">DNA gyrase inhibitor YacG</fullName>
    </recommendedName>
</protein>
<evidence type="ECO:0000313" key="4">
    <source>
        <dbReference type="EMBL" id="TDP85252.1"/>
    </source>
</evidence>
<comment type="similarity">
    <text evidence="3">Belongs to the DNA gyrase inhibitor YacG family.</text>
</comment>
<feature type="binding site" evidence="3">
    <location>
        <position position="14"/>
    </location>
    <ligand>
        <name>Zn(2+)</name>
        <dbReference type="ChEBI" id="CHEBI:29105"/>
    </ligand>
</feature>
<sequence>MTAVPARRARCPVCGKPSEAAFAPFCSRRCKDVDLHRWLAGGYAIPAVESDDDGDAGDGGSD</sequence>
<dbReference type="PANTHER" id="PTHR36150">
    <property type="entry name" value="DNA GYRASE INHIBITOR YACG"/>
    <property type="match status" value="1"/>
</dbReference>
<evidence type="ECO:0000313" key="5">
    <source>
        <dbReference type="Proteomes" id="UP000294547"/>
    </source>
</evidence>
<dbReference type="EMBL" id="SNXY01000007">
    <property type="protein sequence ID" value="TDP85252.1"/>
    <property type="molecule type" value="Genomic_DNA"/>
</dbReference>
<comment type="function">
    <text evidence="3">Inhibits all the catalytic activities of DNA gyrase by preventing its interaction with DNA. Acts by binding directly to the C-terminal domain of GyrB, which probably disrupts DNA binding by the gyrase.</text>
</comment>
<comment type="caution">
    <text evidence="4">The sequence shown here is derived from an EMBL/GenBank/DDBJ whole genome shotgun (WGS) entry which is preliminary data.</text>
</comment>
<dbReference type="InterPro" id="IPR005584">
    <property type="entry name" value="DNA_gyrase_inhibitor_YacG"/>
</dbReference>
<dbReference type="GO" id="GO:0008657">
    <property type="term" value="F:DNA topoisomerase type II (double strand cut, ATP-hydrolyzing) inhibitor activity"/>
    <property type="evidence" value="ECO:0007669"/>
    <property type="project" value="UniProtKB-UniRule"/>
</dbReference>
<dbReference type="SUPFAM" id="SSF57716">
    <property type="entry name" value="Glucocorticoid receptor-like (DNA-binding domain)"/>
    <property type="match status" value="1"/>
</dbReference>
<evidence type="ECO:0000256" key="1">
    <source>
        <dbReference type="ARBA" id="ARBA00022723"/>
    </source>
</evidence>
<dbReference type="GO" id="GO:0008270">
    <property type="term" value="F:zinc ion binding"/>
    <property type="evidence" value="ECO:0007669"/>
    <property type="project" value="UniProtKB-UniRule"/>
</dbReference>
<proteinExistence type="inferred from homology"/>